<dbReference type="GO" id="GO:0051604">
    <property type="term" value="P:protein maturation"/>
    <property type="evidence" value="ECO:0000318"/>
    <property type="project" value="GO_Central"/>
</dbReference>
<evidence type="ECO:0000313" key="8">
    <source>
        <dbReference type="EnsemblMetazoa" id="HelroP169960"/>
    </source>
</evidence>
<evidence type="ECO:0000256" key="6">
    <source>
        <dbReference type="SAM" id="Phobius"/>
    </source>
</evidence>
<dbReference type="EMBL" id="AMQM01003445">
    <property type="status" value="NOT_ANNOTATED_CDS"/>
    <property type="molecule type" value="Genomic_DNA"/>
</dbReference>
<dbReference type="GO" id="GO:0005886">
    <property type="term" value="C:plasma membrane"/>
    <property type="evidence" value="ECO:0000318"/>
    <property type="project" value="GO_Central"/>
</dbReference>
<evidence type="ECO:0000256" key="1">
    <source>
        <dbReference type="ARBA" id="ARBA00004141"/>
    </source>
</evidence>
<dbReference type="EnsemblMetazoa" id="HelroT169960">
    <property type="protein sequence ID" value="HelroP169960"/>
    <property type="gene ID" value="HelroG169960"/>
</dbReference>
<dbReference type="EMBL" id="KB096134">
    <property type="protein sequence ID" value="ESO08221.1"/>
    <property type="molecule type" value="Genomic_DNA"/>
</dbReference>
<reference evidence="9" key="1">
    <citation type="submission" date="2012-12" db="EMBL/GenBank/DDBJ databases">
        <authorList>
            <person name="Hellsten U."/>
            <person name="Grimwood J."/>
            <person name="Chapman J.A."/>
            <person name="Shapiro H."/>
            <person name="Aerts A."/>
            <person name="Otillar R.P."/>
            <person name="Terry A.Y."/>
            <person name="Boore J.L."/>
            <person name="Simakov O."/>
            <person name="Marletaz F."/>
            <person name="Cho S.-J."/>
            <person name="Edsinger-Gonzales E."/>
            <person name="Havlak P."/>
            <person name="Kuo D.-H."/>
            <person name="Larsson T."/>
            <person name="Lv J."/>
            <person name="Arendt D."/>
            <person name="Savage R."/>
            <person name="Osoegawa K."/>
            <person name="de Jong P."/>
            <person name="Lindberg D.R."/>
            <person name="Seaver E.C."/>
            <person name="Weisblat D.A."/>
            <person name="Putnam N.H."/>
            <person name="Grigoriev I.V."/>
            <person name="Rokhsar D.S."/>
        </authorList>
    </citation>
    <scope>NUCLEOTIDE SEQUENCE</scope>
</reference>
<feature type="transmembrane region" description="Helical" evidence="6">
    <location>
        <begin position="118"/>
        <end position="144"/>
    </location>
</feature>
<dbReference type="InterPro" id="IPR018499">
    <property type="entry name" value="Tetraspanin/Peripherin"/>
</dbReference>
<dbReference type="AlphaFoldDB" id="T1F2H3"/>
<reference evidence="7 9" key="2">
    <citation type="journal article" date="2013" name="Nature">
        <title>Insights into bilaterian evolution from three spiralian genomes.</title>
        <authorList>
            <person name="Simakov O."/>
            <person name="Marletaz F."/>
            <person name="Cho S.J."/>
            <person name="Edsinger-Gonzales E."/>
            <person name="Havlak P."/>
            <person name="Hellsten U."/>
            <person name="Kuo D.H."/>
            <person name="Larsson T."/>
            <person name="Lv J."/>
            <person name="Arendt D."/>
            <person name="Savage R."/>
            <person name="Osoegawa K."/>
            <person name="de Jong P."/>
            <person name="Grimwood J."/>
            <person name="Chapman J.A."/>
            <person name="Shapiro H."/>
            <person name="Aerts A."/>
            <person name="Otillar R.P."/>
            <person name="Terry A.Y."/>
            <person name="Boore J.L."/>
            <person name="Grigoriev I.V."/>
            <person name="Lindberg D.R."/>
            <person name="Seaver E.C."/>
            <person name="Weisblat D.A."/>
            <person name="Putnam N.H."/>
            <person name="Rokhsar D.S."/>
        </authorList>
    </citation>
    <scope>NUCLEOTIDE SEQUENCE</scope>
</reference>
<evidence type="ECO:0000256" key="5">
    <source>
        <dbReference type="SAM" id="MobiDB-lite"/>
    </source>
</evidence>
<dbReference type="InterPro" id="IPR008952">
    <property type="entry name" value="Tetraspanin_EC2_sf"/>
</dbReference>
<dbReference type="RefSeq" id="XP_009014010.1">
    <property type="nucleotide sequence ID" value="XM_009015762.1"/>
</dbReference>
<dbReference type="Gene3D" id="1.10.1450.10">
    <property type="entry name" value="Tetraspanin"/>
    <property type="match status" value="1"/>
</dbReference>
<evidence type="ECO:0000256" key="4">
    <source>
        <dbReference type="ARBA" id="ARBA00023136"/>
    </source>
</evidence>
<feature type="transmembrane region" description="Helical" evidence="6">
    <location>
        <begin position="156"/>
        <end position="184"/>
    </location>
</feature>
<reference evidence="8" key="3">
    <citation type="submission" date="2015-06" db="UniProtKB">
        <authorList>
            <consortium name="EnsemblMetazoa"/>
        </authorList>
    </citation>
    <scope>IDENTIFICATION</scope>
</reference>
<feature type="transmembrane region" description="Helical" evidence="6">
    <location>
        <begin position="77"/>
        <end position="98"/>
    </location>
</feature>
<organism evidence="8 9">
    <name type="scientific">Helobdella robusta</name>
    <name type="common">Californian leech</name>
    <dbReference type="NCBI Taxonomy" id="6412"/>
    <lineage>
        <taxon>Eukaryota</taxon>
        <taxon>Metazoa</taxon>
        <taxon>Spiralia</taxon>
        <taxon>Lophotrochozoa</taxon>
        <taxon>Annelida</taxon>
        <taxon>Clitellata</taxon>
        <taxon>Hirudinea</taxon>
        <taxon>Rhynchobdellida</taxon>
        <taxon>Glossiphoniidae</taxon>
        <taxon>Helobdella</taxon>
    </lineage>
</organism>
<dbReference type="GeneID" id="20203023"/>
<sequence length="387" mass="43888">MAPIEVAKKWDVEDLRSGKVKLPEYLRTKSDDEQRKEDEEIERMIIAEDQAKAKSAEGRFQQMFEAPEADEVKYWRLASFINFLLIGWTGTGGAYIFYLHLQNIKYIQLLEAYDGGNLVMAVMLICLICLIVSIYGLIVTLHAGFMSKRGRLKYVLYAYIGWDGAIIILLVASLIFVGAVYLLLPHILKTGFLVQMLKFKDDVDIQKGVHFLQMDNRCCGNDNYTEWFSIKFSKQITKTLLAFPKSCCNYDKAPKDQCVHNLSKLTPWTQGCLPILNEMVRESILSCLAVLGLSFLAKLAVMLLCMSNMQAVRNYEDLVMREREKMISRKERTERVAKRAKIEKHGLSLPPPPLQEQKGMFDSVMDNAKSSVKGVFSSAPAPTAGPQ</sequence>
<gene>
    <name evidence="8" type="primary">20203023</name>
    <name evidence="7" type="ORF">HELRODRAFT_169960</name>
</gene>
<evidence type="ECO:0000256" key="2">
    <source>
        <dbReference type="ARBA" id="ARBA00022692"/>
    </source>
</evidence>
<dbReference type="Pfam" id="PF00335">
    <property type="entry name" value="Tetraspanin"/>
    <property type="match status" value="1"/>
</dbReference>
<evidence type="ECO:0000313" key="9">
    <source>
        <dbReference type="Proteomes" id="UP000015101"/>
    </source>
</evidence>
<dbReference type="Proteomes" id="UP000015101">
    <property type="component" value="Unassembled WGS sequence"/>
</dbReference>
<dbReference type="CTD" id="20203023"/>
<dbReference type="HOGENOM" id="CLU_714294_0_0_1"/>
<feature type="transmembrane region" description="Helical" evidence="6">
    <location>
        <begin position="283"/>
        <end position="305"/>
    </location>
</feature>
<dbReference type="KEGG" id="hro:HELRODRAFT_169960"/>
<comment type="subcellular location">
    <subcellularLocation>
        <location evidence="1">Membrane</location>
        <topology evidence="1">Multi-pass membrane protein</topology>
    </subcellularLocation>
</comment>
<accession>T1F2H3</accession>
<dbReference type="GO" id="GO:0072659">
    <property type="term" value="P:protein localization to plasma membrane"/>
    <property type="evidence" value="ECO:0000318"/>
    <property type="project" value="GO_Central"/>
</dbReference>
<dbReference type="OrthoDB" id="9972904at2759"/>
<name>T1F2H3_HELRO</name>
<protein>
    <recommendedName>
        <fullName evidence="10">Tetraspanin</fullName>
    </recommendedName>
</protein>
<keyword evidence="3 6" id="KW-1133">Transmembrane helix</keyword>
<keyword evidence="4 6" id="KW-0472">Membrane</keyword>
<dbReference type="InParanoid" id="T1F2H3"/>
<evidence type="ECO:0008006" key="10">
    <source>
        <dbReference type="Google" id="ProtNLM"/>
    </source>
</evidence>
<dbReference type="SUPFAM" id="SSF48652">
    <property type="entry name" value="Tetraspanin"/>
    <property type="match status" value="1"/>
</dbReference>
<evidence type="ECO:0000313" key="7">
    <source>
        <dbReference type="EMBL" id="ESO08221.1"/>
    </source>
</evidence>
<keyword evidence="2 6" id="KW-0812">Transmembrane</keyword>
<keyword evidence="9" id="KW-1185">Reference proteome</keyword>
<evidence type="ECO:0000256" key="3">
    <source>
        <dbReference type="ARBA" id="ARBA00022989"/>
    </source>
</evidence>
<proteinExistence type="predicted"/>
<feature type="region of interest" description="Disordered" evidence="5">
    <location>
        <begin position="335"/>
        <end position="362"/>
    </location>
</feature>